<dbReference type="InterPro" id="IPR000772">
    <property type="entry name" value="Ricin_B_lectin"/>
</dbReference>
<dbReference type="Pfam" id="PF00652">
    <property type="entry name" value="Ricin_B_lectin"/>
    <property type="match status" value="1"/>
</dbReference>
<evidence type="ECO:0000313" key="3">
    <source>
        <dbReference type="EMBL" id="TLQ42202.1"/>
    </source>
</evidence>
<dbReference type="OrthoDB" id="5056661at2"/>
<evidence type="ECO:0000256" key="1">
    <source>
        <dbReference type="SAM" id="MobiDB-lite"/>
    </source>
</evidence>
<dbReference type="SMART" id="SM00458">
    <property type="entry name" value="RICIN"/>
    <property type="match status" value="1"/>
</dbReference>
<dbReference type="SUPFAM" id="SSF88659">
    <property type="entry name" value="Sigma3 and sigma4 domains of RNA polymerase sigma factors"/>
    <property type="match status" value="1"/>
</dbReference>
<dbReference type="InterPro" id="IPR035992">
    <property type="entry name" value="Ricin_B-like_lectins"/>
</dbReference>
<protein>
    <recommendedName>
        <fullName evidence="2">Ricin B lectin domain-containing protein</fullName>
    </recommendedName>
</protein>
<feature type="region of interest" description="Disordered" evidence="1">
    <location>
        <begin position="528"/>
        <end position="551"/>
    </location>
</feature>
<feature type="region of interest" description="Disordered" evidence="1">
    <location>
        <begin position="271"/>
        <end position="294"/>
    </location>
</feature>
<dbReference type="Proteomes" id="UP000305921">
    <property type="component" value="Unassembled WGS sequence"/>
</dbReference>
<feature type="region of interest" description="Disordered" evidence="1">
    <location>
        <begin position="303"/>
        <end position="322"/>
    </location>
</feature>
<accession>A0A5R9DZL2</accession>
<sequence length="551" mass="57896">MTRSDTEDEHIPRERATPGLLSEADLVERLRSGTEGEGPAVRELRRRHLPAVVGYAQLHTVSGQAGRQLADEAFFRAVEEVCEGVDPSGTWRHHALTHVGEAAFVWALDDRREWLRPDFLAWVHTADVGGGSRAPNAMIRAFYQLPERLRSALWYAVVDDEPYSEVATHLGTTSGVVPDLAAKAQVAMRDAYAQEHLSRRGTAECRGFRRIIEAAAQARGGDRHPDLAAHLARCTDCEVLLSGLTGLSGSPRTLLAEGLLMWGGAAYTERVPMRGTPEPKPLEQSTAPGADGRESRLDVHAALGEDSNGPGRPGPARRSVPGHRTVKAAGGMAAVVAVAAVAAVTAHDVMPGSWNVTGLVRPQPSQPADPSPSSTPSRSADGSPAGGPTPGPGRKAPAPVPVGEPSQIVHASTGLCLDVENQVVDKRVSAVAAPCGSGATQRWTFDTDGHLHNEADSDFCLKVGGDSAVVGIRPCASDDPEKRSRMTFVISESGAIQSKPLSDQVIVPVATSSGEVRPLVLKASSGVGDERWGTRPVAAAGASPLPVASAS</sequence>
<dbReference type="EMBL" id="VAWE01000001">
    <property type="protein sequence ID" value="TLQ42202.1"/>
    <property type="molecule type" value="Genomic_DNA"/>
</dbReference>
<organism evidence="3 4">
    <name type="scientific">Streptomyces marianii</name>
    <dbReference type="NCBI Taxonomy" id="1817406"/>
    <lineage>
        <taxon>Bacteria</taxon>
        <taxon>Bacillati</taxon>
        <taxon>Actinomycetota</taxon>
        <taxon>Actinomycetes</taxon>
        <taxon>Kitasatosporales</taxon>
        <taxon>Streptomycetaceae</taxon>
        <taxon>Streptomyces</taxon>
    </lineage>
</organism>
<dbReference type="AlphaFoldDB" id="A0A5R9DZL2"/>
<evidence type="ECO:0000259" key="2">
    <source>
        <dbReference type="SMART" id="SM00458"/>
    </source>
</evidence>
<dbReference type="SUPFAM" id="SSF50370">
    <property type="entry name" value="Ricin B-like lectins"/>
    <property type="match status" value="1"/>
</dbReference>
<dbReference type="RefSeq" id="WP_138051610.1">
    <property type="nucleotide sequence ID" value="NZ_VAWE01000001.1"/>
</dbReference>
<keyword evidence="4" id="KW-1185">Reference proteome</keyword>
<proteinExistence type="predicted"/>
<comment type="caution">
    <text evidence="3">The sequence shown here is derived from an EMBL/GenBank/DDBJ whole genome shotgun (WGS) entry which is preliminary data.</text>
</comment>
<reference evidence="3 4" key="1">
    <citation type="submission" date="2019-05" db="EMBL/GenBank/DDBJ databases">
        <title>Streptomyces marianii sp. nov., a novel marine actinomycete from southern coast of India.</title>
        <authorList>
            <person name="Iniyan A.M."/>
            <person name="Wink J."/>
            <person name="Ramprasad E."/>
            <person name="Ramana C.V."/>
            <person name="Bunk B."/>
            <person name="Sproer C."/>
            <person name="Joseph F.-J.R.S."/>
            <person name="Vincent S.G.P."/>
        </authorList>
    </citation>
    <scope>NUCLEOTIDE SEQUENCE [LARGE SCALE GENOMIC DNA]</scope>
    <source>
        <strain evidence="3 4">ICN19</strain>
    </source>
</reference>
<dbReference type="PROSITE" id="PS50231">
    <property type="entry name" value="RICIN_B_LECTIN"/>
    <property type="match status" value="1"/>
</dbReference>
<gene>
    <name evidence="3" type="ORF">FEF34_02205</name>
</gene>
<feature type="region of interest" description="Disordered" evidence="1">
    <location>
        <begin position="355"/>
        <end position="406"/>
    </location>
</feature>
<feature type="domain" description="Ricin B lectin" evidence="2">
    <location>
        <begin position="405"/>
        <end position="535"/>
    </location>
</feature>
<name>A0A5R9DZL2_9ACTN</name>
<dbReference type="Gene3D" id="2.80.10.50">
    <property type="match status" value="1"/>
</dbReference>
<dbReference type="InterPro" id="IPR013324">
    <property type="entry name" value="RNA_pol_sigma_r3/r4-like"/>
</dbReference>
<feature type="compositionally biased region" description="Low complexity" evidence="1">
    <location>
        <begin position="371"/>
        <end position="383"/>
    </location>
</feature>
<evidence type="ECO:0000313" key="4">
    <source>
        <dbReference type="Proteomes" id="UP000305921"/>
    </source>
</evidence>